<organism evidence="3 4">
    <name type="scientific">Solibaculum mannosilyticum</name>
    <dbReference type="NCBI Taxonomy" id="2780922"/>
    <lineage>
        <taxon>Bacteria</taxon>
        <taxon>Bacillati</taxon>
        <taxon>Bacillota</taxon>
        <taxon>Clostridia</taxon>
        <taxon>Eubacteriales</taxon>
        <taxon>Oscillospiraceae</taxon>
        <taxon>Solibaculum</taxon>
    </lineage>
</organism>
<name>A0A7I8CZA2_9FIRM</name>
<comment type="similarity">
    <text evidence="1 2">Belongs to the UPF0178 family.</text>
</comment>
<dbReference type="Proteomes" id="UP000593890">
    <property type="component" value="Chromosome"/>
</dbReference>
<dbReference type="AlphaFoldDB" id="A0A7I8CZA2"/>
<dbReference type="KEGG" id="sman:C12CBH8_04590"/>
<dbReference type="PANTHER" id="PTHR35146">
    <property type="entry name" value="UPF0178 PROTEIN YAII"/>
    <property type="match status" value="1"/>
</dbReference>
<dbReference type="RefSeq" id="WP_099323211.1">
    <property type="nucleotide sequence ID" value="NZ_AP023321.1"/>
</dbReference>
<evidence type="ECO:0000313" key="3">
    <source>
        <dbReference type="EMBL" id="BCI59820.1"/>
    </source>
</evidence>
<keyword evidence="4" id="KW-1185">Reference proteome</keyword>
<proteinExistence type="inferred from homology"/>
<evidence type="ECO:0000313" key="4">
    <source>
        <dbReference type="Proteomes" id="UP000593890"/>
    </source>
</evidence>
<dbReference type="PANTHER" id="PTHR35146:SF1">
    <property type="entry name" value="UPF0178 PROTEIN YAII"/>
    <property type="match status" value="1"/>
</dbReference>
<dbReference type="InterPro" id="IPR003791">
    <property type="entry name" value="UPF0178"/>
</dbReference>
<sequence length="148" mass="16117">MRLLIDADGCPVVNIAVSIASENRIECLILCDTSHEFEKRGAKTLTFSKGADSVDFALVNLLCPGDVVVTQDYGLAAMCLARKARVLSQDGMEYTADNIDGLLLARHTAKKIRNAGGRLKGPSRRKPVQDEDFSRALRDLLKRVTAIG</sequence>
<dbReference type="Pfam" id="PF02639">
    <property type="entry name" value="DUF188"/>
    <property type="match status" value="1"/>
</dbReference>
<accession>A0A7I8CZA2</accession>
<dbReference type="HAMAP" id="MF_00489">
    <property type="entry name" value="UPF0178"/>
    <property type="match status" value="1"/>
</dbReference>
<gene>
    <name evidence="3" type="ORF">C12CBH8_04590</name>
</gene>
<reference evidence="4" key="1">
    <citation type="submission" date="2020-07" db="EMBL/GenBank/DDBJ databases">
        <title>Complete genome sequencing of Clostridia bacterium strain 12CBH8.</title>
        <authorList>
            <person name="Sakamoto M."/>
            <person name="Murakami T."/>
            <person name="Mori H."/>
        </authorList>
    </citation>
    <scope>NUCLEOTIDE SEQUENCE [LARGE SCALE GENOMIC DNA]</scope>
    <source>
        <strain evidence="4">12CBH8</strain>
    </source>
</reference>
<dbReference type="EMBL" id="AP023321">
    <property type="protein sequence ID" value="BCI59820.1"/>
    <property type="molecule type" value="Genomic_DNA"/>
</dbReference>
<evidence type="ECO:0000256" key="2">
    <source>
        <dbReference type="HAMAP-Rule" id="MF_00489"/>
    </source>
</evidence>
<protein>
    <recommendedName>
        <fullName evidence="2">UPF0178 protein C12CBH8_04590</fullName>
    </recommendedName>
</protein>
<evidence type="ECO:0000256" key="1">
    <source>
        <dbReference type="ARBA" id="ARBA00008522"/>
    </source>
</evidence>